<dbReference type="GO" id="GO:0031097">
    <property type="term" value="C:medial cortex"/>
    <property type="evidence" value="ECO:0007669"/>
    <property type="project" value="TreeGrafter"/>
</dbReference>
<gene>
    <name evidence="7" type="ORF">PSHT_10523</name>
</gene>
<dbReference type="AlphaFoldDB" id="A0A2S4V960"/>
<dbReference type="PROSITE" id="PS50002">
    <property type="entry name" value="SH3"/>
    <property type="match status" value="1"/>
</dbReference>
<evidence type="ECO:0000256" key="3">
    <source>
        <dbReference type="SAM" id="Coils"/>
    </source>
</evidence>
<feature type="region of interest" description="Disordered" evidence="4">
    <location>
        <begin position="424"/>
        <end position="459"/>
    </location>
</feature>
<dbReference type="Gene3D" id="2.30.30.40">
    <property type="entry name" value="SH3 Domains"/>
    <property type="match status" value="1"/>
</dbReference>
<protein>
    <recommendedName>
        <fullName evidence="9">BAR domain-containing protein</fullName>
    </recommendedName>
</protein>
<dbReference type="Pfam" id="PF03114">
    <property type="entry name" value="BAR"/>
    <property type="match status" value="1"/>
</dbReference>
<dbReference type="InterPro" id="IPR004148">
    <property type="entry name" value="BAR_dom"/>
</dbReference>
<dbReference type="Pfam" id="PF00018">
    <property type="entry name" value="SH3_1"/>
    <property type="match status" value="1"/>
</dbReference>
<feature type="domain" description="BAR" evidence="6">
    <location>
        <begin position="12"/>
        <end position="271"/>
    </location>
</feature>
<dbReference type="CDD" id="cd07599">
    <property type="entry name" value="BAR_Rvs167p"/>
    <property type="match status" value="1"/>
</dbReference>
<dbReference type="GO" id="GO:0043332">
    <property type="term" value="C:mating projection tip"/>
    <property type="evidence" value="ECO:0007669"/>
    <property type="project" value="TreeGrafter"/>
</dbReference>
<evidence type="ECO:0008006" key="9">
    <source>
        <dbReference type="Google" id="ProtNLM"/>
    </source>
</evidence>
<reference evidence="7 8" key="1">
    <citation type="submission" date="2017-12" db="EMBL/GenBank/DDBJ databases">
        <title>Gene loss provides genomic basis for host adaptation in cereal stripe rust fungi.</title>
        <authorList>
            <person name="Xia C."/>
        </authorList>
    </citation>
    <scope>NUCLEOTIDE SEQUENCE [LARGE SCALE GENOMIC DNA]</scope>
    <source>
        <strain evidence="7 8">93TX-2</strain>
    </source>
</reference>
<feature type="compositionally biased region" description="Low complexity" evidence="4">
    <location>
        <begin position="383"/>
        <end position="392"/>
    </location>
</feature>
<dbReference type="PANTHER" id="PTHR47174:SF1">
    <property type="entry name" value="REDUCED VIABILITY UPON STARVATION PROTEIN 167"/>
    <property type="match status" value="1"/>
</dbReference>
<comment type="caution">
    <text evidence="7">The sequence shown here is derived from an EMBL/GenBank/DDBJ whole genome shotgun (WGS) entry which is preliminary data.</text>
</comment>
<accession>A0A2S4V960</accession>
<dbReference type="VEuPathDB" id="FungiDB:PSHT_10523"/>
<dbReference type="InterPro" id="IPR001452">
    <property type="entry name" value="SH3_domain"/>
</dbReference>
<dbReference type="GO" id="GO:0097320">
    <property type="term" value="P:plasma membrane tubulation"/>
    <property type="evidence" value="ECO:0007669"/>
    <property type="project" value="TreeGrafter"/>
</dbReference>
<evidence type="ECO:0000256" key="2">
    <source>
        <dbReference type="PROSITE-ProRule" id="PRU00192"/>
    </source>
</evidence>
<dbReference type="Gene3D" id="1.20.1270.60">
    <property type="entry name" value="Arfaptin homology (AH) domain/BAR domain"/>
    <property type="match status" value="1"/>
</dbReference>
<dbReference type="VEuPathDB" id="FungiDB:PSTT_15264"/>
<dbReference type="Proteomes" id="UP000238274">
    <property type="component" value="Unassembled WGS sequence"/>
</dbReference>
<reference evidence="8" key="3">
    <citation type="journal article" date="2018" name="Mol. Plant Microbe Interact.">
        <title>Genome sequence resources for the wheat stripe rust pathogen (Puccinia striiformis f. sp. tritici) and the barley stripe rust pathogen (Puccinia striiformis f. sp. hordei).</title>
        <authorList>
            <person name="Xia C."/>
            <person name="Wang M."/>
            <person name="Yin C."/>
            <person name="Cornejo O.E."/>
            <person name="Hulbert S.H."/>
            <person name="Chen X."/>
        </authorList>
    </citation>
    <scope>NUCLEOTIDE SEQUENCE [LARGE SCALE GENOMIC DNA]</scope>
    <source>
        <strain evidence="8">93TX-2</strain>
    </source>
</reference>
<dbReference type="GO" id="GO:0051666">
    <property type="term" value="P:actin cortical patch localization"/>
    <property type="evidence" value="ECO:0007669"/>
    <property type="project" value="InterPro"/>
</dbReference>
<dbReference type="SUPFAM" id="SSF50044">
    <property type="entry name" value="SH3-domain"/>
    <property type="match status" value="1"/>
</dbReference>
<dbReference type="OrthoDB" id="2159336at2759"/>
<keyword evidence="1 2" id="KW-0728">SH3 domain</keyword>
<feature type="compositionally biased region" description="Pro residues" evidence="4">
    <location>
        <begin position="353"/>
        <end position="368"/>
    </location>
</feature>
<dbReference type="InterPro" id="IPR046982">
    <property type="entry name" value="BIN3/RVS161-like"/>
</dbReference>
<reference evidence="8" key="2">
    <citation type="journal article" date="2018" name="BMC Genomics">
        <title>Genomic insights into host adaptation between the wheat stripe rust pathogen (Puccinia striiformis f. sp. tritici) and the barley stripe rust pathogen (Puccinia striiformis f. sp. hordei).</title>
        <authorList>
            <person name="Xia C."/>
            <person name="Wang M."/>
            <person name="Yin C."/>
            <person name="Cornejo O.E."/>
            <person name="Hulbert S.H."/>
            <person name="Chen X."/>
        </authorList>
    </citation>
    <scope>NUCLEOTIDE SEQUENCE [LARGE SCALE GENOMIC DNA]</scope>
    <source>
        <strain evidence="8">93TX-2</strain>
    </source>
</reference>
<feature type="region of interest" description="Disordered" evidence="4">
    <location>
        <begin position="296"/>
        <end position="412"/>
    </location>
</feature>
<organism evidence="7 8">
    <name type="scientific">Puccinia striiformis</name>
    <dbReference type="NCBI Taxonomy" id="27350"/>
    <lineage>
        <taxon>Eukaryota</taxon>
        <taxon>Fungi</taxon>
        <taxon>Dikarya</taxon>
        <taxon>Basidiomycota</taxon>
        <taxon>Pucciniomycotina</taxon>
        <taxon>Pucciniomycetes</taxon>
        <taxon>Pucciniales</taxon>
        <taxon>Pucciniaceae</taxon>
        <taxon>Puccinia</taxon>
    </lineage>
</organism>
<evidence type="ECO:0000256" key="1">
    <source>
        <dbReference type="ARBA" id="ARBA00022443"/>
    </source>
</evidence>
<feature type="coiled-coil region" evidence="3">
    <location>
        <begin position="27"/>
        <end position="54"/>
    </location>
</feature>
<dbReference type="GO" id="GO:0006897">
    <property type="term" value="P:endocytosis"/>
    <property type="evidence" value="ECO:0007669"/>
    <property type="project" value="InterPro"/>
</dbReference>
<name>A0A2S4V960_9BASI</name>
<dbReference type="GO" id="GO:1990528">
    <property type="term" value="C:Rvs161p-Rvs167p complex"/>
    <property type="evidence" value="ECO:0007669"/>
    <property type="project" value="TreeGrafter"/>
</dbReference>
<dbReference type="FunFam" id="2.30.30.40:FF:000100">
    <property type="entry name" value="SH3 domain-containing YSC84-like protein 1"/>
    <property type="match status" value="1"/>
</dbReference>
<sequence>MLKAVKRTPHVITAKVGKAKTSVDPEVDELKRQFTTIEEESAKLQKDAKAYREAVLKMLTSSHNFGQAYITLLSPMSNEVDLPERYPNAVQTIEQMSAYQELITDLRDTIQPELDLIDTRIIAPIKEFNEVIKRAKKAITKRDHKLIDFDRHNNSFTKLRDKKEKSLSESLTEQKPKIKFLIRPLFFSFNKEDEQNIFKAEQDYEAALQDYDHYNNLLKTEIPRFLQLTNAFISPLFHSFFYMQLNILYTTYGKLQQFSEGRFDLNQADIESIYLERLGDTQTKIEELTITKRPAPTAKIIAERRAANPPPRPTSTSVRPGSLAPPPPPLSTRTSTSSFGAPSSGSGGKSPIAIPPKPGMIPPKPVLAPKPNLAAKPSLSSKPAPAEQTAAAPAPPPYTASNPPQSAASSGGIGSVAAAAAAIQARRTAETNNTAPPSLKPKLKPPPVPPTTSSPSSSQHTYVTALYNFEAQADGDLSFNVGDRILLTKKSDSEQDWWTGTLNGVSGIFPGLQLCPTINHQ</sequence>
<feature type="compositionally biased region" description="Low complexity" evidence="4">
    <location>
        <begin position="399"/>
        <end position="412"/>
    </location>
</feature>
<evidence type="ECO:0000313" key="7">
    <source>
        <dbReference type="EMBL" id="POW06082.1"/>
    </source>
</evidence>
<dbReference type="SMART" id="SM00721">
    <property type="entry name" value="BAR"/>
    <property type="match status" value="1"/>
</dbReference>
<evidence type="ECO:0000259" key="5">
    <source>
        <dbReference type="PROSITE" id="PS50002"/>
    </source>
</evidence>
<proteinExistence type="predicted"/>
<dbReference type="PANTHER" id="PTHR47174">
    <property type="entry name" value="BRIDGING INTEGRATOR 3"/>
    <property type="match status" value="1"/>
</dbReference>
<evidence type="ECO:0000256" key="4">
    <source>
        <dbReference type="SAM" id="MobiDB-lite"/>
    </source>
</evidence>
<keyword evidence="3" id="KW-0175">Coiled coil</keyword>
<dbReference type="EMBL" id="PKSM01000163">
    <property type="protein sequence ID" value="POW06082.1"/>
    <property type="molecule type" value="Genomic_DNA"/>
</dbReference>
<feature type="compositionally biased region" description="Low complexity" evidence="4">
    <location>
        <begin position="331"/>
        <end position="352"/>
    </location>
</feature>
<dbReference type="SUPFAM" id="SSF103657">
    <property type="entry name" value="BAR/IMD domain-like"/>
    <property type="match status" value="1"/>
</dbReference>
<dbReference type="SMART" id="SM00326">
    <property type="entry name" value="SH3"/>
    <property type="match status" value="1"/>
</dbReference>
<dbReference type="GO" id="GO:0030479">
    <property type="term" value="C:actin cortical patch"/>
    <property type="evidence" value="ECO:0007669"/>
    <property type="project" value="TreeGrafter"/>
</dbReference>
<evidence type="ECO:0000259" key="6">
    <source>
        <dbReference type="PROSITE" id="PS51021"/>
    </source>
</evidence>
<keyword evidence="8" id="KW-1185">Reference proteome</keyword>
<dbReference type="PROSITE" id="PS51021">
    <property type="entry name" value="BAR"/>
    <property type="match status" value="1"/>
</dbReference>
<dbReference type="InterPro" id="IPR027267">
    <property type="entry name" value="AH/BAR_dom_sf"/>
</dbReference>
<feature type="domain" description="SH3" evidence="5">
    <location>
        <begin position="458"/>
        <end position="519"/>
    </location>
</feature>
<dbReference type="GO" id="GO:0008289">
    <property type="term" value="F:lipid binding"/>
    <property type="evidence" value="ECO:0007669"/>
    <property type="project" value="TreeGrafter"/>
</dbReference>
<dbReference type="InterPro" id="IPR036028">
    <property type="entry name" value="SH3-like_dom_sf"/>
</dbReference>
<evidence type="ECO:0000313" key="8">
    <source>
        <dbReference type="Proteomes" id="UP000238274"/>
    </source>
</evidence>